<dbReference type="InterPro" id="IPR003265">
    <property type="entry name" value="HhH-GPD_domain"/>
</dbReference>
<evidence type="ECO:0000256" key="1">
    <source>
        <dbReference type="ARBA" id="ARBA00010817"/>
    </source>
</evidence>
<keyword evidence="3" id="KW-0234">DNA repair</keyword>
<dbReference type="Pfam" id="PF00730">
    <property type="entry name" value="HhH-GPD"/>
    <property type="match status" value="1"/>
</dbReference>
<feature type="compositionally biased region" description="Low complexity" evidence="4">
    <location>
        <begin position="22"/>
        <end position="47"/>
    </location>
</feature>
<evidence type="ECO:0000256" key="2">
    <source>
        <dbReference type="ARBA" id="ARBA00022763"/>
    </source>
</evidence>
<dbReference type="Gene3D" id="1.10.340.30">
    <property type="entry name" value="Hypothetical protein, domain 2"/>
    <property type="match status" value="1"/>
</dbReference>
<dbReference type="InterPro" id="IPR011257">
    <property type="entry name" value="DNA_glycosylase"/>
</dbReference>
<dbReference type="SUPFAM" id="SSF48150">
    <property type="entry name" value="DNA-glycosylase"/>
    <property type="match status" value="1"/>
</dbReference>
<dbReference type="Proteomes" id="UP000541444">
    <property type="component" value="Unassembled WGS sequence"/>
</dbReference>
<dbReference type="GO" id="GO:0005634">
    <property type="term" value="C:nucleus"/>
    <property type="evidence" value="ECO:0007669"/>
    <property type="project" value="TreeGrafter"/>
</dbReference>
<dbReference type="PANTHER" id="PTHR43003">
    <property type="entry name" value="DNA-3-METHYLADENINE GLYCOSYLASE"/>
    <property type="match status" value="1"/>
</dbReference>
<dbReference type="GO" id="GO:0006307">
    <property type="term" value="P:DNA alkylation repair"/>
    <property type="evidence" value="ECO:0007669"/>
    <property type="project" value="TreeGrafter"/>
</dbReference>
<dbReference type="InterPro" id="IPR051912">
    <property type="entry name" value="Alkylbase_DNA_Glycosylase/TA"/>
</dbReference>
<feature type="compositionally biased region" description="Polar residues" evidence="4">
    <location>
        <begin position="1"/>
        <end position="21"/>
    </location>
</feature>
<dbReference type="OrthoDB" id="415889at2759"/>
<proteinExistence type="inferred from homology"/>
<dbReference type="EMBL" id="JACGCM010002752">
    <property type="protein sequence ID" value="KAF6136298.1"/>
    <property type="molecule type" value="Genomic_DNA"/>
</dbReference>
<feature type="domain" description="HhH-GPD" evidence="5">
    <location>
        <begin position="141"/>
        <end position="296"/>
    </location>
</feature>
<dbReference type="FunFam" id="1.10.340.30:FF:000004">
    <property type="entry name" value="DNA-3-methyladenine glycosylase II"/>
    <property type="match status" value="1"/>
</dbReference>
<organism evidence="6 7">
    <name type="scientific">Kingdonia uniflora</name>
    <dbReference type="NCBI Taxonomy" id="39325"/>
    <lineage>
        <taxon>Eukaryota</taxon>
        <taxon>Viridiplantae</taxon>
        <taxon>Streptophyta</taxon>
        <taxon>Embryophyta</taxon>
        <taxon>Tracheophyta</taxon>
        <taxon>Spermatophyta</taxon>
        <taxon>Magnoliopsida</taxon>
        <taxon>Ranunculales</taxon>
        <taxon>Circaeasteraceae</taxon>
        <taxon>Kingdonia</taxon>
    </lineage>
</organism>
<dbReference type="GO" id="GO:0006285">
    <property type="term" value="P:base-excision repair, AP site formation"/>
    <property type="evidence" value="ECO:0007669"/>
    <property type="project" value="TreeGrafter"/>
</dbReference>
<evidence type="ECO:0000259" key="5">
    <source>
        <dbReference type="SMART" id="SM00478"/>
    </source>
</evidence>
<name>A0A7J7L141_9MAGN</name>
<dbReference type="PANTHER" id="PTHR43003:SF5">
    <property type="entry name" value="DNA-3-METHYLADENINE GLYCOSYLASE"/>
    <property type="match status" value="1"/>
</dbReference>
<evidence type="ECO:0000256" key="3">
    <source>
        <dbReference type="ARBA" id="ARBA00023204"/>
    </source>
</evidence>
<gene>
    <name evidence="6" type="ORF">GIB67_042783</name>
</gene>
<dbReference type="GO" id="GO:0008725">
    <property type="term" value="F:DNA-3-methyladenine glycosylase activity"/>
    <property type="evidence" value="ECO:0007669"/>
    <property type="project" value="TreeGrafter"/>
</dbReference>
<reference evidence="6 7" key="1">
    <citation type="journal article" date="2020" name="IScience">
        <title>Genome Sequencing of the Endangered Kingdonia uniflora (Circaeasteraceae, Ranunculales) Reveals Potential Mechanisms of Evolutionary Specialization.</title>
        <authorList>
            <person name="Sun Y."/>
            <person name="Deng T."/>
            <person name="Zhang A."/>
            <person name="Moore M.J."/>
            <person name="Landis J.B."/>
            <person name="Lin N."/>
            <person name="Zhang H."/>
            <person name="Zhang X."/>
            <person name="Huang J."/>
            <person name="Zhang X."/>
            <person name="Sun H."/>
            <person name="Wang H."/>
        </authorList>
    </citation>
    <scope>NUCLEOTIDE SEQUENCE [LARGE SCALE GENOMIC DNA]</scope>
    <source>
        <strain evidence="6">TB1705</strain>
        <tissue evidence="6">Leaf</tissue>
    </source>
</reference>
<accession>A0A7J7L141</accession>
<dbReference type="AlphaFoldDB" id="A0A7J7L141"/>
<comment type="similarity">
    <text evidence="1">Belongs to the alkylbase DNA glycosidase AlkA family.</text>
</comment>
<protein>
    <recommendedName>
        <fullName evidence="5">HhH-GPD domain-containing protein</fullName>
    </recommendedName>
</protein>
<keyword evidence="7" id="KW-1185">Reference proteome</keyword>
<sequence length="326" mass="35869">MGEQTLISQSPTQPQQLHNNETTTITTTTTTITKSSPPSSPTPLTQTTPPPSSPTSIAAKLPFRSRKTRKLSTKTTPNSETLVVSTPRIIVRNLSCEGEVGVAIRHLRASDPHLARVIDANLPPKFDCFQPPFLALAKSILYQQLAYKAGTTIYNRFVALCGGEANVIPEVVHELTPVQLRQIGVSGRKAGYLHDLASKYMNGILSDSALVTMDEKSLFTLLTMVKGIGPWSVHMFLIFSLHRPDILPVGDLGVRKGVQVLYGLEELPRPSQMESLCEKWKPYRSVASWYMWRLAEPRGTRSSVTVDPSQLPNRLIDTVSDINGLG</sequence>
<dbReference type="GO" id="GO:0032131">
    <property type="term" value="F:alkylated DNA binding"/>
    <property type="evidence" value="ECO:0007669"/>
    <property type="project" value="TreeGrafter"/>
</dbReference>
<dbReference type="SMART" id="SM00478">
    <property type="entry name" value="ENDO3c"/>
    <property type="match status" value="1"/>
</dbReference>
<evidence type="ECO:0000256" key="4">
    <source>
        <dbReference type="SAM" id="MobiDB-lite"/>
    </source>
</evidence>
<dbReference type="GO" id="GO:0043916">
    <property type="term" value="F:DNA-7-methylguanine glycosylase activity"/>
    <property type="evidence" value="ECO:0007669"/>
    <property type="project" value="TreeGrafter"/>
</dbReference>
<comment type="caution">
    <text evidence="6">The sequence shown here is derived from an EMBL/GenBank/DDBJ whole genome shotgun (WGS) entry which is preliminary data.</text>
</comment>
<feature type="region of interest" description="Disordered" evidence="4">
    <location>
        <begin position="1"/>
        <end position="58"/>
    </location>
</feature>
<evidence type="ECO:0000313" key="7">
    <source>
        <dbReference type="Proteomes" id="UP000541444"/>
    </source>
</evidence>
<dbReference type="Gene3D" id="1.10.1670.40">
    <property type="match status" value="1"/>
</dbReference>
<evidence type="ECO:0000313" key="6">
    <source>
        <dbReference type="EMBL" id="KAF6136298.1"/>
    </source>
</evidence>
<dbReference type="FunFam" id="1.10.1670.40:FF:000001">
    <property type="entry name" value="Probable DNA-3-methyladenine glycosylase 2"/>
    <property type="match status" value="1"/>
</dbReference>
<keyword evidence="2" id="KW-0227">DNA damage</keyword>
<dbReference type="GO" id="GO:0032993">
    <property type="term" value="C:protein-DNA complex"/>
    <property type="evidence" value="ECO:0007669"/>
    <property type="project" value="TreeGrafter"/>
</dbReference>
<dbReference type="CDD" id="cd00056">
    <property type="entry name" value="ENDO3c"/>
    <property type="match status" value="1"/>
</dbReference>